<dbReference type="Pfam" id="PF13738">
    <property type="entry name" value="Pyr_redox_3"/>
    <property type="match status" value="1"/>
</dbReference>
<protein>
    <recommendedName>
        <fullName evidence="4">Monooxygenase</fullName>
    </recommendedName>
</protein>
<dbReference type="OrthoDB" id="74360at2759"/>
<evidence type="ECO:0000313" key="3">
    <source>
        <dbReference type="Proteomes" id="UP000736672"/>
    </source>
</evidence>
<dbReference type="Gene3D" id="3.50.50.60">
    <property type="entry name" value="FAD/NAD(P)-binding domain"/>
    <property type="match status" value="1"/>
</dbReference>
<reference evidence="2" key="1">
    <citation type="journal article" date="2021" name="Nat. Commun.">
        <title>Genetic determinants of endophytism in the Arabidopsis root mycobiome.</title>
        <authorList>
            <person name="Mesny F."/>
            <person name="Miyauchi S."/>
            <person name="Thiergart T."/>
            <person name="Pickel B."/>
            <person name="Atanasova L."/>
            <person name="Karlsson M."/>
            <person name="Huettel B."/>
            <person name="Barry K.W."/>
            <person name="Haridas S."/>
            <person name="Chen C."/>
            <person name="Bauer D."/>
            <person name="Andreopoulos W."/>
            <person name="Pangilinan J."/>
            <person name="LaButti K."/>
            <person name="Riley R."/>
            <person name="Lipzen A."/>
            <person name="Clum A."/>
            <person name="Drula E."/>
            <person name="Henrissat B."/>
            <person name="Kohler A."/>
            <person name="Grigoriev I.V."/>
            <person name="Martin F.M."/>
            <person name="Hacquard S."/>
        </authorList>
    </citation>
    <scope>NUCLEOTIDE SEQUENCE</scope>
    <source>
        <strain evidence="2">FSSC 5 MPI-SDFR-AT-0091</strain>
    </source>
</reference>
<gene>
    <name evidence="2" type="ORF">B0J15DRAFT_581644</name>
</gene>
<evidence type="ECO:0000256" key="1">
    <source>
        <dbReference type="ARBA" id="ARBA00023002"/>
    </source>
</evidence>
<dbReference type="PANTHER" id="PTHR43539:SF68">
    <property type="entry name" value="FLAVIN-BINDING MONOOXYGENASE-LIKE PROTEIN (AFU_ORTHOLOGUE AFUA_4G09220)"/>
    <property type="match status" value="1"/>
</dbReference>
<comment type="caution">
    <text evidence="2">The sequence shown here is derived from an EMBL/GenBank/DDBJ whole genome shotgun (WGS) entry which is preliminary data.</text>
</comment>
<keyword evidence="1" id="KW-0560">Oxidoreductase</keyword>
<evidence type="ECO:0008006" key="4">
    <source>
        <dbReference type="Google" id="ProtNLM"/>
    </source>
</evidence>
<dbReference type="GO" id="GO:0004497">
    <property type="term" value="F:monooxygenase activity"/>
    <property type="evidence" value="ECO:0007669"/>
    <property type="project" value="TreeGrafter"/>
</dbReference>
<dbReference type="AlphaFoldDB" id="A0A9P9HXS0"/>
<dbReference type="GO" id="GO:0050660">
    <property type="term" value="F:flavin adenine dinucleotide binding"/>
    <property type="evidence" value="ECO:0007669"/>
    <property type="project" value="TreeGrafter"/>
</dbReference>
<dbReference type="SUPFAM" id="SSF51905">
    <property type="entry name" value="FAD/NAD(P)-binding domain"/>
    <property type="match status" value="1"/>
</dbReference>
<dbReference type="Proteomes" id="UP000736672">
    <property type="component" value="Unassembled WGS sequence"/>
</dbReference>
<proteinExistence type="predicted"/>
<keyword evidence="3" id="KW-1185">Reference proteome</keyword>
<dbReference type="InterPro" id="IPR036188">
    <property type="entry name" value="FAD/NAD-bd_sf"/>
</dbReference>
<name>A0A9P9HXS0_FUSSL</name>
<dbReference type="PANTHER" id="PTHR43539">
    <property type="entry name" value="FLAVIN-BINDING MONOOXYGENASE-LIKE PROTEIN (AFU_ORTHOLOGUE AFUA_4G09220)"/>
    <property type="match status" value="1"/>
</dbReference>
<evidence type="ECO:0000313" key="2">
    <source>
        <dbReference type="EMBL" id="KAH7264609.1"/>
    </source>
</evidence>
<dbReference type="InterPro" id="IPR050982">
    <property type="entry name" value="Auxin_biosynth/cation_transpt"/>
</dbReference>
<organism evidence="2 3">
    <name type="scientific">Fusarium solani</name>
    <name type="common">Filamentous fungus</name>
    <dbReference type="NCBI Taxonomy" id="169388"/>
    <lineage>
        <taxon>Eukaryota</taxon>
        <taxon>Fungi</taxon>
        <taxon>Dikarya</taxon>
        <taxon>Ascomycota</taxon>
        <taxon>Pezizomycotina</taxon>
        <taxon>Sordariomycetes</taxon>
        <taxon>Hypocreomycetidae</taxon>
        <taxon>Hypocreales</taxon>
        <taxon>Nectriaceae</taxon>
        <taxon>Fusarium</taxon>
        <taxon>Fusarium solani species complex</taxon>
    </lineage>
</organism>
<accession>A0A9P9HXS0</accession>
<sequence length="658" mass="72272">MATAINSISLQDENPLPASLRQMMDQQPVPVLDQQTVDLVSLPGESATEQALTVLDAFKAAVTTDDAAALQDLFFLEQAYWKDTLALTCHLRTFFTPEVIVANFLHTKKLRDVTTEWKLEGANFVPATPALQFIDVSLSFTTTSPATKCSARFLLLPVKNDKNSLDWKIWIFNTKLDGLDLYPEDESLLRSPGRKLDGLDDITTDVFIIGGGNAAVALAGRLKTLGVDSFMAERNPRVGDNWALRYECMKFHIPTSFAELPFISYDKELQAPHLLTKDELAEQVRRFVSTFNLNVITSAQIKSTIYNQSTQRWTVKFQTRAGLRTAVSKHLVQATGIASQKPYIPSVADGHLYKGINIHSTAYRSAKDLSEKDVKSVIIIGSANTAFDVLQDCHDAGLHATMNVRSPTYIVPLDYVCHSSSLGAYNFGVEAADRMFLTLPAAVDGQLARNLFAMWAYKEPDRYAAVAAAGFPVLDSADPSQALYSNLVEKAGGHYVDVGTTDLIAEGKVGIKAGVEPVAFTETGLRFSDNSTVGADAILWCTGFADLNARNITAEVLGGELDEEVKANKDLLGPQDIAERLESTWGVDAEGEIRGMWKRHPRLENYWITGGYTQQHRWHSKTLALQIKAALEGILPPAYRDTLPAGTSTHKGDTSSLY</sequence>
<dbReference type="EMBL" id="JAGTJS010000007">
    <property type="protein sequence ID" value="KAH7264609.1"/>
    <property type="molecule type" value="Genomic_DNA"/>
</dbReference>